<protein>
    <submittedName>
        <fullName evidence="2">Uncharacterized protein</fullName>
    </submittedName>
</protein>
<evidence type="ECO:0000313" key="2">
    <source>
        <dbReference type="EMBL" id="KIO28407.1"/>
    </source>
</evidence>
<dbReference type="EMBL" id="KN822995">
    <property type="protein sequence ID" value="KIO28407.1"/>
    <property type="molecule type" value="Genomic_DNA"/>
</dbReference>
<dbReference type="Proteomes" id="UP000054248">
    <property type="component" value="Unassembled WGS sequence"/>
</dbReference>
<reference evidence="3" key="2">
    <citation type="submission" date="2015-01" db="EMBL/GenBank/DDBJ databases">
        <title>Evolutionary Origins and Diversification of the Mycorrhizal Mutualists.</title>
        <authorList>
            <consortium name="DOE Joint Genome Institute"/>
            <consortium name="Mycorrhizal Genomics Consortium"/>
            <person name="Kohler A."/>
            <person name="Kuo A."/>
            <person name="Nagy L.G."/>
            <person name="Floudas D."/>
            <person name="Copeland A."/>
            <person name="Barry K.W."/>
            <person name="Cichocki N."/>
            <person name="Veneault-Fourrey C."/>
            <person name="LaButti K."/>
            <person name="Lindquist E.A."/>
            <person name="Lipzen A."/>
            <person name="Lundell T."/>
            <person name="Morin E."/>
            <person name="Murat C."/>
            <person name="Riley R."/>
            <person name="Ohm R."/>
            <person name="Sun H."/>
            <person name="Tunlid A."/>
            <person name="Henrissat B."/>
            <person name="Grigoriev I.V."/>
            <person name="Hibbett D.S."/>
            <person name="Martin F."/>
        </authorList>
    </citation>
    <scope>NUCLEOTIDE SEQUENCE [LARGE SCALE GENOMIC DNA]</scope>
    <source>
        <strain evidence="3">MUT 4182</strain>
    </source>
</reference>
<evidence type="ECO:0000256" key="1">
    <source>
        <dbReference type="SAM" id="Coils"/>
    </source>
</evidence>
<reference evidence="2 3" key="1">
    <citation type="submission" date="2014-04" db="EMBL/GenBank/DDBJ databases">
        <authorList>
            <consortium name="DOE Joint Genome Institute"/>
            <person name="Kuo A."/>
            <person name="Girlanda M."/>
            <person name="Perotto S."/>
            <person name="Kohler A."/>
            <person name="Nagy L.G."/>
            <person name="Floudas D."/>
            <person name="Copeland A."/>
            <person name="Barry K.W."/>
            <person name="Cichocki N."/>
            <person name="Veneault-Fourrey C."/>
            <person name="LaButti K."/>
            <person name="Lindquist E.A."/>
            <person name="Lipzen A."/>
            <person name="Lundell T."/>
            <person name="Morin E."/>
            <person name="Murat C."/>
            <person name="Sun H."/>
            <person name="Tunlid A."/>
            <person name="Henrissat B."/>
            <person name="Grigoriev I.V."/>
            <person name="Hibbett D.S."/>
            <person name="Martin F."/>
            <person name="Nordberg H.P."/>
            <person name="Cantor M.N."/>
            <person name="Hua S.X."/>
        </authorList>
    </citation>
    <scope>NUCLEOTIDE SEQUENCE [LARGE SCALE GENOMIC DNA]</scope>
    <source>
        <strain evidence="2 3">MUT 4182</strain>
    </source>
</reference>
<sequence length="74" mass="7865">MDSPVANSGPPAPPKAEIDPAVLMRLELEDKEAEARLAEAELLLAEARVKVETARRAVVAQKLMMARAGVSPTS</sequence>
<accession>A0A0C3M430</accession>
<organism evidence="2 3">
    <name type="scientific">Tulasnella calospora MUT 4182</name>
    <dbReference type="NCBI Taxonomy" id="1051891"/>
    <lineage>
        <taxon>Eukaryota</taxon>
        <taxon>Fungi</taxon>
        <taxon>Dikarya</taxon>
        <taxon>Basidiomycota</taxon>
        <taxon>Agaricomycotina</taxon>
        <taxon>Agaricomycetes</taxon>
        <taxon>Cantharellales</taxon>
        <taxon>Tulasnellaceae</taxon>
        <taxon>Tulasnella</taxon>
    </lineage>
</organism>
<feature type="coiled-coil region" evidence="1">
    <location>
        <begin position="21"/>
        <end position="57"/>
    </location>
</feature>
<dbReference type="AlphaFoldDB" id="A0A0C3M430"/>
<keyword evidence="1" id="KW-0175">Coiled coil</keyword>
<name>A0A0C3M430_9AGAM</name>
<evidence type="ECO:0000313" key="3">
    <source>
        <dbReference type="Proteomes" id="UP000054248"/>
    </source>
</evidence>
<dbReference type="HOGENOM" id="CLU_2689630_0_0_1"/>
<proteinExistence type="predicted"/>
<keyword evidence="3" id="KW-1185">Reference proteome</keyword>
<gene>
    <name evidence="2" type="ORF">M407DRAFT_243061</name>
</gene>